<protein>
    <submittedName>
        <fullName evidence="1">Uncharacterized protein</fullName>
    </submittedName>
</protein>
<dbReference type="EMBL" id="PYDT01000002">
    <property type="protein sequence ID" value="THU70559.1"/>
    <property type="molecule type" value="Genomic_DNA"/>
</dbReference>
<sequence>MWTWLSILSTPAWNSPSATCMTRCRTGKGQLTGRAKWYLSRCVIFALLGRAYPLSPGQQICGKREEDNGVGLWIEITIVPRQHVVLGCPTTGLRPKVELCCLKPRPRFI</sequence>
<reference evidence="1 2" key="1">
    <citation type="journal article" date="2019" name="Nat. Plants">
        <title>Genome sequencing of Musa balbisiana reveals subgenome evolution and function divergence in polyploid bananas.</title>
        <authorList>
            <person name="Yao X."/>
        </authorList>
    </citation>
    <scope>NUCLEOTIDE SEQUENCE [LARGE SCALE GENOMIC DNA]</scope>
    <source>
        <strain evidence="2">cv. DH-PKW</strain>
        <tissue evidence="1">Leaves</tissue>
    </source>
</reference>
<organism evidence="1 2">
    <name type="scientific">Musa balbisiana</name>
    <name type="common">Banana</name>
    <dbReference type="NCBI Taxonomy" id="52838"/>
    <lineage>
        <taxon>Eukaryota</taxon>
        <taxon>Viridiplantae</taxon>
        <taxon>Streptophyta</taxon>
        <taxon>Embryophyta</taxon>
        <taxon>Tracheophyta</taxon>
        <taxon>Spermatophyta</taxon>
        <taxon>Magnoliopsida</taxon>
        <taxon>Liliopsida</taxon>
        <taxon>Zingiberales</taxon>
        <taxon>Musaceae</taxon>
        <taxon>Musa</taxon>
    </lineage>
</organism>
<dbReference type="AlphaFoldDB" id="A0A4S8K6N1"/>
<comment type="caution">
    <text evidence="1">The sequence shown here is derived from an EMBL/GenBank/DDBJ whole genome shotgun (WGS) entry which is preliminary data.</text>
</comment>
<evidence type="ECO:0000313" key="2">
    <source>
        <dbReference type="Proteomes" id="UP000317650"/>
    </source>
</evidence>
<keyword evidence="2" id="KW-1185">Reference proteome</keyword>
<name>A0A4S8K6N1_MUSBA</name>
<evidence type="ECO:0000313" key="1">
    <source>
        <dbReference type="EMBL" id="THU70559.1"/>
    </source>
</evidence>
<proteinExistence type="predicted"/>
<accession>A0A4S8K6N1</accession>
<gene>
    <name evidence="1" type="ORF">C4D60_Mb08t26270</name>
</gene>
<dbReference type="Proteomes" id="UP000317650">
    <property type="component" value="Chromosome 8"/>
</dbReference>